<accession>A0A6I4NQW0</accession>
<keyword evidence="2" id="KW-0238">DNA-binding</keyword>
<dbReference type="InterPro" id="IPR058245">
    <property type="entry name" value="NreC/VraR/RcsB-like_REC"/>
</dbReference>
<dbReference type="CDD" id="cd17535">
    <property type="entry name" value="REC_NarL-like"/>
    <property type="match status" value="1"/>
</dbReference>
<evidence type="ECO:0000313" key="6">
    <source>
        <dbReference type="EMBL" id="MWB96786.1"/>
    </source>
</evidence>
<comment type="caution">
    <text evidence="6">The sequence shown here is derived from an EMBL/GenBank/DDBJ whole genome shotgun (WGS) entry which is preliminary data.</text>
</comment>
<dbReference type="Pfam" id="PF00072">
    <property type="entry name" value="Response_reg"/>
    <property type="match status" value="1"/>
</dbReference>
<sequence>MNPQGDFYKVFNDLKIKYLYVFLLVIMNVSKKNKMKSSNIYSFLVADDHSVVRQGTSLMIKELFFSARVLQAGTFSDIFNILKENKIDILVLDINFPEGNSLNIMDEIKKIQPAIKILMFSAYDEKIYALRYLNAGASGYLSKGSTMEEMKQAFNSMILAGKYVSQIIKDKILDSYISNKPVNPLDQLSKREIEVAKLLIKGYGNLEISEMLDLKKNTVSTFKNRLFEKLEIDNIASLIDFFQLYGENK</sequence>
<dbReference type="PANTHER" id="PTHR45566:SF2">
    <property type="entry name" value="NARL SUBFAMILY"/>
    <property type="match status" value="1"/>
</dbReference>
<dbReference type="GO" id="GO:0003677">
    <property type="term" value="F:DNA binding"/>
    <property type="evidence" value="ECO:0007669"/>
    <property type="project" value="UniProtKB-KW"/>
</dbReference>
<dbReference type="PRINTS" id="PR00038">
    <property type="entry name" value="HTHLUXR"/>
</dbReference>
<dbReference type="InterPro" id="IPR001789">
    <property type="entry name" value="Sig_transdc_resp-reg_receiver"/>
</dbReference>
<dbReference type="CDD" id="cd06170">
    <property type="entry name" value="LuxR_C_like"/>
    <property type="match status" value="1"/>
</dbReference>
<dbReference type="SUPFAM" id="SSF46894">
    <property type="entry name" value="C-terminal effector domain of the bipartite response regulators"/>
    <property type="match status" value="1"/>
</dbReference>
<name>A0A6I4NQW0_9FLAO</name>
<proteinExistence type="predicted"/>
<evidence type="ECO:0000259" key="5">
    <source>
        <dbReference type="PROSITE" id="PS50110"/>
    </source>
</evidence>
<dbReference type="SUPFAM" id="SSF52172">
    <property type="entry name" value="CheY-like"/>
    <property type="match status" value="1"/>
</dbReference>
<dbReference type="Pfam" id="PF00196">
    <property type="entry name" value="GerE"/>
    <property type="match status" value="1"/>
</dbReference>
<evidence type="ECO:0000259" key="4">
    <source>
        <dbReference type="PROSITE" id="PS50043"/>
    </source>
</evidence>
<evidence type="ECO:0000313" key="7">
    <source>
        <dbReference type="Proteomes" id="UP000471501"/>
    </source>
</evidence>
<dbReference type="GO" id="GO:0000160">
    <property type="term" value="P:phosphorelay signal transduction system"/>
    <property type="evidence" value="ECO:0007669"/>
    <property type="project" value="InterPro"/>
</dbReference>
<dbReference type="PANTHER" id="PTHR45566">
    <property type="entry name" value="HTH-TYPE TRANSCRIPTIONAL REGULATOR YHJB-RELATED"/>
    <property type="match status" value="1"/>
</dbReference>
<dbReference type="EMBL" id="WSTB01000019">
    <property type="protein sequence ID" value="MWB96786.1"/>
    <property type="molecule type" value="Genomic_DNA"/>
</dbReference>
<keyword evidence="1 3" id="KW-0597">Phosphoprotein</keyword>
<keyword evidence="7" id="KW-1185">Reference proteome</keyword>
<reference evidence="6 7" key="1">
    <citation type="submission" date="2019-12" db="EMBL/GenBank/DDBJ databases">
        <authorList>
            <person name="Kim Y.S."/>
        </authorList>
    </citation>
    <scope>NUCLEOTIDE SEQUENCE [LARGE SCALE GENOMIC DNA]</scope>
    <source>
        <strain evidence="6 7">GA093</strain>
    </source>
</reference>
<dbReference type="SMART" id="SM00421">
    <property type="entry name" value="HTH_LUXR"/>
    <property type="match status" value="1"/>
</dbReference>
<feature type="modified residue" description="4-aspartylphosphate" evidence="3">
    <location>
        <position position="93"/>
    </location>
</feature>
<dbReference type="InterPro" id="IPR051015">
    <property type="entry name" value="EvgA-like"/>
</dbReference>
<dbReference type="AlphaFoldDB" id="A0A6I4NQW0"/>
<dbReference type="PROSITE" id="PS00622">
    <property type="entry name" value="HTH_LUXR_1"/>
    <property type="match status" value="1"/>
</dbReference>
<feature type="domain" description="Response regulatory" evidence="5">
    <location>
        <begin position="42"/>
        <end position="158"/>
    </location>
</feature>
<dbReference type="GO" id="GO:0006355">
    <property type="term" value="P:regulation of DNA-templated transcription"/>
    <property type="evidence" value="ECO:0007669"/>
    <property type="project" value="InterPro"/>
</dbReference>
<dbReference type="SMART" id="SM00448">
    <property type="entry name" value="REC"/>
    <property type="match status" value="1"/>
</dbReference>
<dbReference type="InterPro" id="IPR000792">
    <property type="entry name" value="Tscrpt_reg_LuxR_C"/>
</dbReference>
<dbReference type="InterPro" id="IPR016032">
    <property type="entry name" value="Sig_transdc_resp-reg_C-effctor"/>
</dbReference>
<dbReference type="PROSITE" id="PS50043">
    <property type="entry name" value="HTH_LUXR_2"/>
    <property type="match status" value="1"/>
</dbReference>
<dbReference type="Proteomes" id="UP000471501">
    <property type="component" value="Unassembled WGS sequence"/>
</dbReference>
<organism evidence="6 7">
    <name type="scientific">Flavobacterium hydrocarbonoxydans</name>
    <dbReference type="NCBI Taxonomy" id="2683249"/>
    <lineage>
        <taxon>Bacteria</taxon>
        <taxon>Pseudomonadati</taxon>
        <taxon>Bacteroidota</taxon>
        <taxon>Flavobacteriia</taxon>
        <taxon>Flavobacteriales</taxon>
        <taxon>Flavobacteriaceae</taxon>
        <taxon>Flavobacterium</taxon>
    </lineage>
</organism>
<evidence type="ECO:0000256" key="3">
    <source>
        <dbReference type="PROSITE-ProRule" id="PRU00169"/>
    </source>
</evidence>
<dbReference type="RefSeq" id="WP_160376673.1">
    <property type="nucleotide sequence ID" value="NZ_WSTB01000019.1"/>
</dbReference>
<feature type="domain" description="HTH luxR-type" evidence="4">
    <location>
        <begin position="181"/>
        <end position="246"/>
    </location>
</feature>
<dbReference type="InterPro" id="IPR011006">
    <property type="entry name" value="CheY-like_superfamily"/>
</dbReference>
<evidence type="ECO:0000256" key="1">
    <source>
        <dbReference type="ARBA" id="ARBA00022553"/>
    </source>
</evidence>
<evidence type="ECO:0000256" key="2">
    <source>
        <dbReference type="ARBA" id="ARBA00023125"/>
    </source>
</evidence>
<gene>
    <name evidence="6" type="ORF">GON26_20685</name>
</gene>
<dbReference type="Gene3D" id="3.40.50.2300">
    <property type="match status" value="1"/>
</dbReference>
<dbReference type="PROSITE" id="PS50110">
    <property type="entry name" value="RESPONSE_REGULATORY"/>
    <property type="match status" value="1"/>
</dbReference>
<protein>
    <submittedName>
        <fullName evidence="6">Response regulator</fullName>
    </submittedName>
</protein>